<feature type="active site" evidence="9">
    <location>
        <position position="10"/>
    </location>
</feature>
<feature type="active site" evidence="9">
    <location>
        <position position="136"/>
    </location>
</feature>
<dbReference type="UniPathway" id="UPA00056">
    <property type="reaction ID" value="UER00094"/>
</dbReference>
<evidence type="ECO:0000256" key="3">
    <source>
        <dbReference type="ARBA" id="ARBA00017473"/>
    </source>
</evidence>
<feature type="binding site" evidence="9">
    <location>
        <begin position="94"/>
        <end position="104"/>
    </location>
    <ligand>
        <name>ATP</name>
        <dbReference type="ChEBI" id="CHEBI:30616"/>
    </ligand>
</feature>
<dbReference type="GO" id="GO:0019288">
    <property type="term" value="P:isopentenyl diphosphate biosynthetic process, methylerythritol 4-phosphate pathway"/>
    <property type="evidence" value="ECO:0007669"/>
    <property type="project" value="UniProtKB-UniRule"/>
</dbReference>
<proteinExistence type="inferred from homology"/>
<feature type="domain" description="GHMP kinase C-terminal" evidence="11">
    <location>
        <begin position="199"/>
        <end position="270"/>
    </location>
</feature>
<dbReference type="Proteomes" id="UP000190328">
    <property type="component" value="Unassembled WGS sequence"/>
</dbReference>
<dbReference type="SUPFAM" id="SSF55060">
    <property type="entry name" value="GHMP Kinase, C-terminal domain"/>
    <property type="match status" value="1"/>
</dbReference>
<dbReference type="PIRSF" id="PIRSF010376">
    <property type="entry name" value="IspE"/>
    <property type="match status" value="1"/>
</dbReference>
<evidence type="ECO:0000256" key="4">
    <source>
        <dbReference type="ARBA" id="ARBA00022679"/>
    </source>
</evidence>
<reference evidence="12 13" key="1">
    <citation type="submission" date="2017-02" db="EMBL/GenBank/DDBJ databases">
        <authorList>
            <person name="Peterson S.W."/>
        </authorList>
    </citation>
    <scope>NUCLEOTIDE SEQUENCE [LARGE SCALE GENOMIC DNA]</scope>
    <source>
        <strain evidence="12 13">ATCC BAA-1030</strain>
    </source>
</reference>
<comment type="function">
    <text evidence="9">Catalyzes the phosphorylation of the position 2 hydroxy group of 4-diphosphocytidyl-2C-methyl-D-erythritol.</text>
</comment>
<evidence type="ECO:0000256" key="1">
    <source>
        <dbReference type="ARBA" id="ARBA00009684"/>
    </source>
</evidence>
<gene>
    <name evidence="9" type="primary">ispE</name>
    <name evidence="12" type="ORF">SAMN02745116_00011</name>
</gene>
<evidence type="ECO:0000313" key="12">
    <source>
        <dbReference type="EMBL" id="SJZ36042.1"/>
    </source>
</evidence>
<organism evidence="12 13">
    <name type="scientific">Pilibacter termitis</name>
    <dbReference type="NCBI Taxonomy" id="263852"/>
    <lineage>
        <taxon>Bacteria</taxon>
        <taxon>Bacillati</taxon>
        <taxon>Bacillota</taxon>
        <taxon>Bacilli</taxon>
        <taxon>Lactobacillales</taxon>
        <taxon>Enterococcaceae</taxon>
        <taxon>Pilibacter</taxon>
    </lineage>
</organism>
<keyword evidence="4 9" id="KW-0808">Transferase</keyword>
<dbReference type="PANTHER" id="PTHR43527:SF2">
    <property type="entry name" value="4-DIPHOSPHOCYTIDYL-2-C-METHYL-D-ERYTHRITOL KINASE, CHLOROPLASTIC"/>
    <property type="match status" value="1"/>
</dbReference>
<keyword evidence="9" id="KW-0414">Isoprene biosynthesis</keyword>
<keyword evidence="7 9" id="KW-0067">ATP-binding</keyword>
<feature type="domain" description="GHMP kinase N-terminal" evidence="10">
    <location>
        <begin position="66"/>
        <end position="143"/>
    </location>
</feature>
<name>A0A1T4K0K4_9ENTE</name>
<evidence type="ECO:0000256" key="9">
    <source>
        <dbReference type="HAMAP-Rule" id="MF_00061"/>
    </source>
</evidence>
<dbReference type="GO" id="GO:0016114">
    <property type="term" value="P:terpenoid biosynthetic process"/>
    <property type="evidence" value="ECO:0007669"/>
    <property type="project" value="UniProtKB-UniRule"/>
</dbReference>
<dbReference type="STRING" id="263852.SAMN02745116_00011"/>
<dbReference type="GO" id="GO:0005524">
    <property type="term" value="F:ATP binding"/>
    <property type="evidence" value="ECO:0007669"/>
    <property type="project" value="UniProtKB-UniRule"/>
</dbReference>
<dbReference type="EMBL" id="FUXI01000001">
    <property type="protein sequence ID" value="SJZ36042.1"/>
    <property type="molecule type" value="Genomic_DNA"/>
</dbReference>
<comment type="pathway">
    <text evidence="9">Isoprenoid biosynthesis; isopentenyl diphosphate biosynthesis via DXP pathway; isopentenyl diphosphate from 1-deoxy-D-xylulose 5-phosphate: step 3/6.</text>
</comment>
<evidence type="ECO:0000259" key="11">
    <source>
        <dbReference type="Pfam" id="PF08544"/>
    </source>
</evidence>
<dbReference type="Pfam" id="PF00288">
    <property type="entry name" value="GHMP_kinases_N"/>
    <property type="match status" value="1"/>
</dbReference>
<dbReference type="EC" id="2.7.1.148" evidence="2 9"/>
<accession>A0A1T4K0K4</accession>
<dbReference type="InterPro" id="IPR013750">
    <property type="entry name" value="GHMP_kinase_C_dom"/>
</dbReference>
<dbReference type="HAMAP" id="MF_00061">
    <property type="entry name" value="IspE"/>
    <property type="match status" value="1"/>
</dbReference>
<evidence type="ECO:0000256" key="6">
    <source>
        <dbReference type="ARBA" id="ARBA00022777"/>
    </source>
</evidence>
<dbReference type="Pfam" id="PF08544">
    <property type="entry name" value="GHMP_kinases_C"/>
    <property type="match status" value="1"/>
</dbReference>
<evidence type="ECO:0000256" key="5">
    <source>
        <dbReference type="ARBA" id="ARBA00022741"/>
    </source>
</evidence>
<dbReference type="GO" id="GO:0050515">
    <property type="term" value="F:4-(cytidine 5'-diphospho)-2-C-methyl-D-erythritol kinase activity"/>
    <property type="evidence" value="ECO:0007669"/>
    <property type="project" value="UniProtKB-UniRule"/>
</dbReference>
<dbReference type="InterPro" id="IPR004424">
    <property type="entry name" value="IspE"/>
</dbReference>
<dbReference type="SUPFAM" id="SSF54211">
    <property type="entry name" value="Ribosomal protein S5 domain 2-like"/>
    <property type="match status" value="1"/>
</dbReference>
<keyword evidence="5 9" id="KW-0547">Nucleotide-binding</keyword>
<dbReference type="InterPro" id="IPR020568">
    <property type="entry name" value="Ribosomal_Su5_D2-typ_SF"/>
</dbReference>
<dbReference type="FunFam" id="3.30.70.890:FF:000006">
    <property type="entry name" value="4-diphosphocytidyl-2-C-methyl-D-erythritol kinase"/>
    <property type="match status" value="1"/>
</dbReference>
<dbReference type="AlphaFoldDB" id="A0A1T4K0K4"/>
<dbReference type="InterPro" id="IPR014721">
    <property type="entry name" value="Ribsml_uS5_D2-typ_fold_subgr"/>
</dbReference>
<evidence type="ECO:0000256" key="7">
    <source>
        <dbReference type="ARBA" id="ARBA00022840"/>
    </source>
</evidence>
<dbReference type="FunFam" id="3.30.230.10:FF:000029">
    <property type="entry name" value="4-diphosphocytidyl-2-C-methyl-D-erythritol kinase"/>
    <property type="match status" value="1"/>
</dbReference>
<dbReference type="PANTHER" id="PTHR43527">
    <property type="entry name" value="4-DIPHOSPHOCYTIDYL-2-C-METHYL-D-ERYTHRITOL KINASE, CHLOROPLASTIC"/>
    <property type="match status" value="1"/>
</dbReference>
<keyword evidence="6 9" id="KW-0418">Kinase</keyword>
<dbReference type="Gene3D" id="3.30.230.10">
    <property type="match status" value="1"/>
</dbReference>
<dbReference type="NCBIfam" id="NF011202">
    <property type="entry name" value="PRK14608.1"/>
    <property type="match status" value="1"/>
</dbReference>
<dbReference type="RefSeq" id="WP_078805990.1">
    <property type="nucleotide sequence ID" value="NZ_FUXI01000001.1"/>
</dbReference>
<sequence>MEIIEKAPAKINLGLDAIRKREDGYHDLEMIMASVDLSDYVSVRGISEKKVVLTTDSNFLPTDKRNHAYQAAILLMKRFDVKTGVEIHIQKNIPVSAGLAGGSSDCAATLRALNKLWNLELSQAQLAEIGAEIGSDVPYCIYGNTAFVTGRGEFVEKIEDMPSCYIIMVKPKMSVSTGSVFKALDTSSAFHPNIFLIKQAVEEKNYPKMIEHMGNTLESVTIDRYPEIEQIKKAMKKFGADVSLMSGSGPTVFCLVKKENRAKRIYNALKGFNDEVYITRPLKAKK</sequence>
<evidence type="ECO:0000313" key="13">
    <source>
        <dbReference type="Proteomes" id="UP000190328"/>
    </source>
</evidence>
<dbReference type="InterPro" id="IPR006204">
    <property type="entry name" value="GHMP_kinase_N_dom"/>
</dbReference>
<evidence type="ECO:0000256" key="2">
    <source>
        <dbReference type="ARBA" id="ARBA00012052"/>
    </source>
</evidence>
<keyword evidence="13" id="KW-1185">Reference proteome</keyword>
<evidence type="ECO:0000259" key="10">
    <source>
        <dbReference type="Pfam" id="PF00288"/>
    </source>
</evidence>
<dbReference type="Gene3D" id="3.30.70.890">
    <property type="entry name" value="GHMP kinase, C-terminal domain"/>
    <property type="match status" value="1"/>
</dbReference>
<dbReference type="OrthoDB" id="9809438at2"/>
<dbReference type="InterPro" id="IPR036554">
    <property type="entry name" value="GHMP_kinase_C_sf"/>
</dbReference>
<comment type="similarity">
    <text evidence="1 9">Belongs to the GHMP kinase family. IspE subfamily.</text>
</comment>
<comment type="catalytic activity">
    <reaction evidence="9">
        <text>4-CDP-2-C-methyl-D-erythritol + ATP = 4-CDP-2-C-methyl-D-erythritol 2-phosphate + ADP + H(+)</text>
        <dbReference type="Rhea" id="RHEA:18437"/>
        <dbReference type="ChEBI" id="CHEBI:15378"/>
        <dbReference type="ChEBI" id="CHEBI:30616"/>
        <dbReference type="ChEBI" id="CHEBI:57823"/>
        <dbReference type="ChEBI" id="CHEBI:57919"/>
        <dbReference type="ChEBI" id="CHEBI:456216"/>
        <dbReference type="EC" id="2.7.1.148"/>
    </reaction>
</comment>
<evidence type="ECO:0000256" key="8">
    <source>
        <dbReference type="ARBA" id="ARBA00032554"/>
    </source>
</evidence>
<protein>
    <recommendedName>
        <fullName evidence="3 9">4-diphosphocytidyl-2-C-methyl-D-erythritol kinase</fullName>
        <shortName evidence="9">CMK</shortName>
        <ecNumber evidence="2 9">2.7.1.148</ecNumber>
    </recommendedName>
    <alternativeName>
        <fullName evidence="8 9">4-(cytidine-5'-diphospho)-2-C-methyl-D-erythritol kinase</fullName>
    </alternativeName>
</protein>
<dbReference type="NCBIfam" id="TIGR00154">
    <property type="entry name" value="ispE"/>
    <property type="match status" value="1"/>
</dbReference>